<keyword evidence="7 13" id="KW-0378">Hydrolase</keyword>
<evidence type="ECO:0000313" key="15">
    <source>
        <dbReference type="Proteomes" id="UP001301769"/>
    </source>
</evidence>
<comment type="catalytic activity">
    <reaction evidence="1 13">
        <text>Preferential cleavage of bonds with hydrophobic residues in P1'. Also 3-Asn-|-Gln-4 and 8-Gly-|-Ser-9 bonds in insulin B chain.</text>
        <dbReference type="EC" id="3.4.24.39"/>
    </reaction>
</comment>
<dbReference type="PANTHER" id="PTHR37016">
    <property type="match status" value="1"/>
</dbReference>
<feature type="active site" evidence="11">
    <location>
        <position position="311"/>
    </location>
</feature>
<evidence type="ECO:0000256" key="12">
    <source>
        <dbReference type="PIRSR" id="PIRSR601384-2"/>
    </source>
</evidence>
<dbReference type="GO" id="GO:0006508">
    <property type="term" value="P:proteolysis"/>
    <property type="evidence" value="ECO:0007669"/>
    <property type="project" value="UniProtKB-KW"/>
</dbReference>
<proteinExistence type="inferred from homology"/>
<evidence type="ECO:0000256" key="11">
    <source>
        <dbReference type="PIRSR" id="PIRSR601384-1"/>
    </source>
</evidence>
<dbReference type="Gene3D" id="3.40.390.10">
    <property type="entry name" value="Collagenase (Catalytic Domain)"/>
    <property type="match status" value="1"/>
</dbReference>
<evidence type="ECO:0000256" key="9">
    <source>
        <dbReference type="ARBA" id="ARBA00023049"/>
    </source>
</evidence>
<evidence type="ECO:0000256" key="7">
    <source>
        <dbReference type="ARBA" id="ARBA00022801"/>
    </source>
</evidence>
<dbReference type="EC" id="3.4.24.39" evidence="13"/>
<evidence type="ECO:0000256" key="5">
    <source>
        <dbReference type="ARBA" id="ARBA00022723"/>
    </source>
</evidence>
<keyword evidence="6 13" id="KW-0732">Signal</keyword>
<dbReference type="PRINTS" id="PR00768">
    <property type="entry name" value="DEUTEROLYSIN"/>
</dbReference>
<sequence length="359" mass="37057">MKFFTGIALFGSMAAAVPAGVLVQRASPLKVNIDVSDIGNIKAKITNNGKTALKLLRPGSILDKTAVEKTSVFAGSEKIAFDGVRVLVATTNLDAAAFRVIQPGQTISASWDAAQVHDLAGGGFYDIAVTGSLSYAEEDSNDITGSVPLTSNVVTTSIDGAAAAKVRRDFHESLSKRSIADGSCAEANGTAPVTRTALSNCRALAIAAYAAAVGGPAAKMIEYFKSASSATRTAVASVFNKIATECGSSTSGVSTTYCMDKYPGGACGSGVLAYTLPSQSYMVNCPLYFTALTPLTTTCHGQDQATTTLHEVTHLSQIKGATDQGGCYGYACMQTLTQSQSIMHADTYALFANAINAGC</sequence>
<keyword evidence="3 13" id="KW-0645">Protease</keyword>
<dbReference type="InterPro" id="IPR050414">
    <property type="entry name" value="Fungal_M35_metalloproteases"/>
</dbReference>
<evidence type="ECO:0000256" key="4">
    <source>
        <dbReference type="ARBA" id="ARBA00022685"/>
    </source>
</evidence>
<feature type="binding site" evidence="12">
    <location>
        <position position="310"/>
    </location>
    <ligand>
        <name>Zn(2+)</name>
        <dbReference type="ChEBI" id="CHEBI:29105"/>
        <note>catalytic</note>
    </ligand>
</feature>
<dbReference type="GO" id="GO:0046872">
    <property type="term" value="F:metal ion binding"/>
    <property type="evidence" value="ECO:0007669"/>
    <property type="project" value="UniProtKB-KW"/>
</dbReference>
<dbReference type="PANTHER" id="PTHR37016:SF2">
    <property type="entry name" value="NEUTRAL PROTEASE 2 HOMOLOG SNOG_02177"/>
    <property type="match status" value="1"/>
</dbReference>
<keyword evidence="5 12" id="KW-0479">Metal-binding</keyword>
<gene>
    <name evidence="14" type="ORF">QBC37DRAFT_378412</name>
</gene>
<keyword evidence="15" id="KW-1185">Reference proteome</keyword>
<reference evidence="14" key="2">
    <citation type="submission" date="2023-05" db="EMBL/GenBank/DDBJ databases">
        <authorList>
            <consortium name="Lawrence Berkeley National Laboratory"/>
            <person name="Steindorff A."/>
            <person name="Hensen N."/>
            <person name="Bonometti L."/>
            <person name="Westerberg I."/>
            <person name="Brannstrom I.O."/>
            <person name="Guillou S."/>
            <person name="Cros-Aarteil S."/>
            <person name="Calhoun S."/>
            <person name="Haridas S."/>
            <person name="Kuo A."/>
            <person name="Mondo S."/>
            <person name="Pangilinan J."/>
            <person name="Riley R."/>
            <person name="Labutti K."/>
            <person name="Andreopoulos B."/>
            <person name="Lipzen A."/>
            <person name="Chen C."/>
            <person name="Yanf M."/>
            <person name="Daum C."/>
            <person name="Ng V."/>
            <person name="Clum A."/>
            <person name="Ohm R."/>
            <person name="Martin F."/>
            <person name="Silar P."/>
            <person name="Natvig D."/>
            <person name="Lalanne C."/>
            <person name="Gautier V."/>
            <person name="Ament-Velasquez S.L."/>
            <person name="Kruys A."/>
            <person name="Hutchinson M.I."/>
            <person name="Powell A.J."/>
            <person name="Barry K."/>
            <person name="Miller A.N."/>
            <person name="Grigoriev I.V."/>
            <person name="Debuchy R."/>
            <person name="Gladieux P."/>
            <person name="Thoren M.H."/>
            <person name="Johannesson H."/>
        </authorList>
    </citation>
    <scope>NUCLEOTIDE SEQUENCE</scope>
    <source>
        <strain evidence="14">PSN293</strain>
    </source>
</reference>
<protein>
    <recommendedName>
        <fullName evidence="13">Neutral protease 2</fullName>
        <ecNumber evidence="13">3.4.24.39</ecNumber>
    </recommendedName>
    <alternativeName>
        <fullName evidence="13">Deuterolysin</fullName>
    </alternativeName>
</protein>
<dbReference type="CDD" id="cd11008">
    <property type="entry name" value="M35_deuterolysin_like"/>
    <property type="match status" value="1"/>
</dbReference>
<dbReference type="GO" id="GO:0005576">
    <property type="term" value="C:extracellular region"/>
    <property type="evidence" value="ECO:0007669"/>
    <property type="project" value="UniProtKB-SubCell"/>
</dbReference>
<feature type="signal peptide" evidence="13">
    <location>
        <begin position="1"/>
        <end position="19"/>
    </location>
</feature>
<dbReference type="Pfam" id="PF02102">
    <property type="entry name" value="Peptidase_M35"/>
    <property type="match status" value="1"/>
</dbReference>
<dbReference type="AlphaFoldDB" id="A0AAN7B5R2"/>
<comment type="subcellular location">
    <subcellularLocation>
        <location evidence="13">Secreted</location>
    </subcellularLocation>
</comment>
<accession>A0AAN7B5R2</accession>
<evidence type="ECO:0000256" key="8">
    <source>
        <dbReference type="ARBA" id="ARBA00022833"/>
    </source>
</evidence>
<evidence type="ECO:0000256" key="1">
    <source>
        <dbReference type="ARBA" id="ARBA00001187"/>
    </source>
</evidence>
<comment type="cofactor">
    <cofactor evidence="12 13">
        <name>Zn(2+)</name>
        <dbReference type="ChEBI" id="CHEBI:29105"/>
    </cofactor>
    <text evidence="12 13">Binds 1 zinc ion per subunit.</text>
</comment>
<dbReference type="Gene3D" id="2.60.40.2970">
    <property type="match status" value="1"/>
</dbReference>
<evidence type="ECO:0000256" key="10">
    <source>
        <dbReference type="ARBA" id="ARBA00023145"/>
    </source>
</evidence>
<keyword evidence="9 13" id="KW-0482">Metalloprotease</keyword>
<keyword evidence="10" id="KW-0865">Zymogen</keyword>
<feature type="binding site" evidence="12">
    <location>
        <position position="314"/>
    </location>
    <ligand>
        <name>Zn(2+)</name>
        <dbReference type="ChEBI" id="CHEBI:29105"/>
        <note>catalytic</note>
    </ligand>
</feature>
<reference evidence="14" key="1">
    <citation type="journal article" date="2023" name="Mol. Phylogenet. Evol.">
        <title>Genome-scale phylogeny and comparative genomics of the fungal order Sordariales.</title>
        <authorList>
            <person name="Hensen N."/>
            <person name="Bonometti L."/>
            <person name="Westerberg I."/>
            <person name="Brannstrom I.O."/>
            <person name="Guillou S."/>
            <person name="Cros-Aarteil S."/>
            <person name="Calhoun S."/>
            <person name="Haridas S."/>
            <person name="Kuo A."/>
            <person name="Mondo S."/>
            <person name="Pangilinan J."/>
            <person name="Riley R."/>
            <person name="LaButti K."/>
            <person name="Andreopoulos B."/>
            <person name="Lipzen A."/>
            <person name="Chen C."/>
            <person name="Yan M."/>
            <person name="Daum C."/>
            <person name="Ng V."/>
            <person name="Clum A."/>
            <person name="Steindorff A."/>
            <person name="Ohm R.A."/>
            <person name="Martin F."/>
            <person name="Silar P."/>
            <person name="Natvig D.O."/>
            <person name="Lalanne C."/>
            <person name="Gautier V."/>
            <person name="Ament-Velasquez S.L."/>
            <person name="Kruys A."/>
            <person name="Hutchinson M.I."/>
            <person name="Powell A.J."/>
            <person name="Barry K."/>
            <person name="Miller A.N."/>
            <person name="Grigoriev I.V."/>
            <person name="Debuchy R."/>
            <person name="Gladieux P."/>
            <person name="Hiltunen Thoren M."/>
            <person name="Johannesson H."/>
        </authorList>
    </citation>
    <scope>NUCLEOTIDE SEQUENCE</scope>
    <source>
        <strain evidence="14">PSN293</strain>
    </source>
</reference>
<dbReference type="InterPro" id="IPR024079">
    <property type="entry name" value="MetalloPept_cat_dom_sf"/>
</dbReference>
<dbReference type="EMBL" id="MU858216">
    <property type="protein sequence ID" value="KAK4209110.1"/>
    <property type="molecule type" value="Genomic_DNA"/>
</dbReference>
<keyword evidence="13" id="KW-0964">Secreted</keyword>
<evidence type="ECO:0000256" key="2">
    <source>
        <dbReference type="ARBA" id="ARBA00010279"/>
    </source>
</evidence>
<evidence type="ECO:0000256" key="13">
    <source>
        <dbReference type="RuleBase" id="RU361126"/>
    </source>
</evidence>
<dbReference type="GO" id="GO:0004222">
    <property type="term" value="F:metalloendopeptidase activity"/>
    <property type="evidence" value="ECO:0007669"/>
    <property type="project" value="InterPro"/>
</dbReference>
<evidence type="ECO:0000256" key="6">
    <source>
        <dbReference type="ARBA" id="ARBA00022729"/>
    </source>
</evidence>
<comment type="function">
    <text evidence="13">Secreted metalloproteinase that allows assimilation of proteinaceous substrates. Shows high activities on basic nuclear substrates such as histone and protamine.</text>
</comment>
<dbReference type="InterPro" id="IPR001384">
    <property type="entry name" value="Peptidase_M35"/>
</dbReference>
<comment type="caution">
    <text evidence="14">The sequence shown here is derived from an EMBL/GenBank/DDBJ whole genome shotgun (WGS) entry which is preliminary data.</text>
</comment>
<name>A0AAN7B5R2_9PEZI</name>
<organism evidence="14 15">
    <name type="scientific">Rhypophila decipiens</name>
    <dbReference type="NCBI Taxonomy" id="261697"/>
    <lineage>
        <taxon>Eukaryota</taxon>
        <taxon>Fungi</taxon>
        <taxon>Dikarya</taxon>
        <taxon>Ascomycota</taxon>
        <taxon>Pezizomycotina</taxon>
        <taxon>Sordariomycetes</taxon>
        <taxon>Sordariomycetidae</taxon>
        <taxon>Sordariales</taxon>
        <taxon>Naviculisporaceae</taxon>
        <taxon>Rhypophila</taxon>
    </lineage>
</organism>
<comment type="similarity">
    <text evidence="2 13">Belongs to the peptidase M35 family.</text>
</comment>
<evidence type="ECO:0000256" key="3">
    <source>
        <dbReference type="ARBA" id="ARBA00022670"/>
    </source>
</evidence>
<keyword evidence="8 12" id="KW-0862">Zinc</keyword>
<dbReference type="Proteomes" id="UP001301769">
    <property type="component" value="Unassembled WGS sequence"/>
</dbReference>
<keyword evidence="4 13" id="KW-0165">Cleavage on pair of basic residues</keyword>
<feature type="chain" id="PRO_5042667047" description="Neutral protease 2" evidence="13">
    <location>
        <begin position="20"/>
        <end position="359"/>
    </location>
</feature>
<dbReference type="SUPFAM" id="SSF55486">
    <property type="entry name" value="Metalloproteases ('zincins'), catalytic domain"/>
    <property type="match status" value="1"/>
</dbReference>
<evidence type="ECO:0000313" key="14">
    <source>
        <dbReference type="EMBL" id="KAK4209110.1"/>
    </source>
</evidence>